<dbReference type="SFLD" id="SFLDS00029">
    <property type="entry name" value="Radical_SAM"/>
    <property type="match status" value="1"/>
</dbReference>
<evidence type="ECO:0000256" key="1">
    <source>
        <dbReference type="ARBA" id="ARBA00001966"/>
    </source>
</evidence>
<accession>A0A2H0VG34</accession>
<keyword evidence="2" id="KW-0949">S-adenosyl-L-methionine</keyword>
<dbReference type="GO" id="GO:0046872">
    <property type="term" value="F:metal ion binding"/>
    <property type="evidence" value="ECO:0007669"/>
    <property type="project" value="UniProtKB-KW"/>
</dbReference>
<dbReference type="InterPro" id="IPR051198">
    <property type="entry name" value="BchE-like"/>
</dbReference>
<dbReference type="AlphaFoldDB" id="A0A2H0VG34"/>
<dbReference type="SUPFAM" id="SSF102114">
    <property type="entry name" value="Radical SAM enzymes"/>
    <property type="match status" value="1"/>
</dbReference>
<dbReference type="PANTHER" id="PTHR43409:SF7">
    <property type="entry name" value="BLL1977 PROTEIN"/>
    <property type="match status" value="1"/>
</dbReference>
<dbReference type="GO" id="GO:0005829">
    <property type="term" value="C:cytosol"/>
    <property type="evidence" value="ECO:0007669"/>
    <property type="project" value="TreeGrafter"/>
</dbReference>
<evidence type="ECO:0000256" key="2">
    <source>
        <dbReference type="ARBA" id="ARBA00022691"/>
    </source>
</evidence>
<sequence>MIEVLGLAYLRDEEVVFTEPRPFLTTLDDVPFAAFDLLRGREQLNIPVMTNTVGCPFDCTFCYKDVMAGRGYIVRPVDEAVKYLKHAYRFTRRLWWTGGKKTIFLGDDNIAANQKWAIKFFQEAARLGYRDLVLTCQMRASACRNDELMNAVKAAGVSTIFFGFESTSDDDLIAMSKRQTGDDITHAIQACKKRGIGVNAMIIWGLEGHQPGDHLKYVDFLLEHGVEALFLFMFTPLPGTPDGERIRQASFMLDVPTRFFDLQHIVFKHPNMTPLQAQMAHLEALESFYSLRQTWSDVRSGKISWHSALYRIVGWTSLPAARSQAHHYNNIYLLK</sequence>
<reference evidence="8" key="1">
    <citation type="submission" date="2017-09" db="EMBL/GenBank/DDBJ databases">
        <title>Depth-based differentiation of microbial function through sediment-hosted aquifers and enrichment of novel symbionts in the deep terrestrial subsurface.</title>
        <authorList>
            <person name="Probst A.J."/>
            <person name="Ladd B."/>
            <person name="Jarett J.K."/>
            <person name="Geller-Mcgrath D.E."/>
            <person name="Sieber C.M.K."/>
            <person name="Emerson J.B."/>
            <person name="Anantharaman K."/>
            <person name="Thomas B.C."/>
            <person name="Malmstrom R."/>
            <person name="Stieglmeier M."/>
            <person name="Klingl A."/>
            <person name="Woyke T."/>
            <person name="Ryan C.M."/>
            <person name="Banfield J.F."/>
        </authorList>
    </citation>
    <scope>NUCLEOTIDE SEQUENCE [LARGE SCALE GENOMIC DNA]</scope>
</reference>
<dbReference type="InterPro" id="IPR023404">
    <property type="entry name" value="rSAM_horseshoe"/>
</dbReference>
<proteinExistence type="predicted"/>
<evidence type="ECO:0000256" key="4">
    <source>
        <dbReference type="ARBA" id="ARBA00023004"/>
    </source>
</evidence>
<feature type="domain" description="Radical SAM core" evidence="6">
    <location>
        <begin position="38"/>
        <end position="275"/>
    </location>
</feature>
<dbReference type="CDD" id="cd01335">
    <property type="entry name" value="Radical_SAM"/>
    <property type="match status" value="1"/>
</dbReference>
<comment type="caution">
    <text evidence="7">The sequence shown here is derived from an EMBL/GenBank/DDBJ whole genome shotgun (WGS) entry which is preliminary data.</text>
</comment>
<dbReference type="Pfam" id="PF04055">
    <property type="entry name" value="Radical_SAM"/>
    <property type="match status" value="1"/>
</dbReference>
<evidence type="ECO:0000313" key="7">
    <source>
        <dbReference type="EMBL" id="PIR97260.1"/>
    </source>
</evidence>
<dbReference type="InterPro" id="IPR058240">
    <property type="entry name" value="rSAM_sf"/>
</dbReference>
<evidence type="ECO:0000259" key="6">
    <source>
        <dbReference type="PROSITE" id="PS51918"/>
    </source>
</evidence>
<organism evidence="7 8">
    <name type="scientific">Candidatus Doudnabacteria bacterium CG10_big_fil_rev_8_21_14_0_10_41_10</name>
    <dbReference type="NCBI Taxonomy" id="1974551"/>
    <lineage>
        <taxon>Bacteria</taxon>
        <taxon>Candidatus Doudnaibacteriota</taxon>
    </lineage>
</organism>
<dbReference type="PANTHER" id="PTHR43409">
    <property type="entry name" value="ANAEROBIC MAGNESIUM-PROTOPORPHYRIN IX MONOMETHYL ESTER CYCLASE-RELATED"/>
    <property type="match status" value="1"/>
</dbReference>
<keyword evidence="3" id="KW-0479">Metal-binding</keyword>
<keyword evidence="5" id="KW-0411">Iron-sulfur</keyword>
<name>A0A2H0VG34_9BACT</name>
<evidence type="ECO:0000256" key="3">
    <source>
        <dbReference type="ARBA" id="ARBA00022723"/>
    </source>
</evidence>
<comment type="cofactor">
    <cofactor evidence="1">
        <name>[4Fe-4S] cluster</name>
        <dbReference type="ChEBI" id="CHEBI:49883"/>
    </cofactor>
</comment>
<evidence type="ECO:0000313" key="8">
    <source>
        <dbReference type="Proteomes" id="UP000230557"/>
    </source>
</evidence>
<gene>
    <name evidence="7" type="ORF">COT91_02375</name>
</gene>
<dbReference type="EMBL" id="PFAJ01000033">
    <property type="protein sequence ID" value="PIR97260.1"/>
    <property type="molecule type" value="Genomic_DNA"/>
</dbReference>
<evidence type="ECO:0000256" key="5">
    <source>
        <dbReference type="ARBA" id="ARBA00023014"/>
    </source>
</evidence>
<dbReference type="PROSITE" id="PS51918">
    <property type="entry name" value="RADICAL_SAM"/>
    <property type="match status" value="1"/>
</dbReference>
<dbReference type="SMART" id="SM00729">
    <property type="entry name" value="Elp3"/>
    <property type="match status" value="1"/>
</dbReference>
<dbReference type="SFLD" id="SFLDG01082">
    <property type="entry name" value="B12-binding_domain_containing"/>
    <property type="match status" value="1"/>
</dbReference>
<dbReference type="Proteomes" id="UP000230557">
    <property type="component" value="Unassembled WGS sequence"/>
</dbReference>
<keyword evidence="4" id="KW-0408">Iron</keyword>
<protein>
    <recommendedName>
        <fullName evidence="6">Radical SAM core domain-containing protein</fullName>
    </recommendedName>
</protein>
<dbReference type="InterPro" id="IPR006638">
    <property type="entry name" value="Elp3/MiaA/NifB-like_rSAM"/>
</dbReference>
<dbReference type="GO" id="GO:0051536">
    <property type="term" value="F:iron-sulfur cluster binding"/>
    <property type="evidence" value="ECO:0007669"/>
    <property type="project" value="UniProtKB-KW"/>
</dbReference>
<dbReference type="GO" id="GO:0003824">
    <property type="term" value="F:catalytic activity"/>
    <property type="evidence" value="ECO:0007669"/>
    <property type="project" value="InterPro"/>
</dbReference>
<dbReference type="Gene3D" id="3.80.30.20">
    <property type="entry name" value="tm_1862 like domain"/>
    <property type="match status" value="1"/>
</dbReference>
<dbReference type="InterPro" id="IPR007197">
    <property type="entry name" value="rSAM"/>
</dbReference>